<evidence type="ECO:0000313" key="7">
    <source>
        <dbReference type="EMBL" id="RLU59058.1"/>
    </source>
</evidence>
<evidence type="ECO:0000313" key="9">
    <source>
        <dbReference type="Proteomes" id="UP000269148"/>
    </source>
</evidence>
<dbReference type="InterPro" id="IPR009061">
    <property type="entry name" value="DNA-bd_dom_put_sf"/>
</dbReference>
<dbReference type="KEGG" id="siq:DQ08_01070"/>
<dbReference type="PANTHER" id="PTHR30204:SF69">
    <property type="entry name" value="MERR-FAMILY TRANSCRIPTIONAL REGULATOR"/>
    <property type="match status" value="1"/>
</dbReference>
<evidence type="ECO:0000313" key="6">
    <source>
        <dbReference type="EMBL" id="AHY15102.1"/>
    </source>
</evidence>
<dbReference type="Pfam" id="PF06445">
    <property type="entry name" value="GyrI-like"/>
    <property type="match status" value="1"/>
</dbReference>
<reference evidence="7 9" key="2">
    <citation type="submission" date="2018-06" db="EMBL/GenBank/DDBJ databases">
        <title>Mutators as drivers of adaptation in pathogenic bacteria and a risk factor for host jumps and vaccine escape.</title>
        <authorList>
            <person name="Barnes A.C."/>
            <person name="Silayeva O."/>
        </authorList>
    </citation>
    <scope>NUCLEOTIDE SEQUENCE [LARGE SCALE GENOMIC DNA]</scope>
    <source>
        <strain evidence="7 9">QMA0445</strain>
    </source>
</reference>
<sequence length="291" mass="33898">MVEDSLFSIGRAANMSGVSAKTLRYYESLGLIHPKYVSKENGYRFYDKETLLLIPIIKYYQQVGLNLKRIKELISLTGCSNHYKYLKKRKSEIQAERERLLISLASIDDWIQLIIEGEMCLQNDLHSEAMAVSHIVSVKYYAEESSYCSIEQPYYYSYKESIINLDWIKYLEDNQLEVSGPVILKYDSHEQKVKGQTEKATILQHCFPESSDFSNFGGFMALSCYHIGALDSVNETYQKIRDYAAAHNYTLKEECFERHVIDYWVTQNLDEFVTEIIIPIVTKDEITRSDW</sequence>
<evidence type="ECO:0000256" key="4">
    <source>
        <dbReference type="ARBA" id="ARBA00023163"/>
    </source>
</evidence>
<dbReference type="PROSITE" id="PS00552">
    <property type="entry name" value="HTH_MERR_1"/>
    <property type="match status" value="1"/>
</dbReference>
<dbReference type="GO" id="GO:0003700">
    <property type="term" value="F:DNA-binding transcription factor activity"/>
    <property type="evidence" value="ECO:0007669"/>
    <property type="project" value="InterPro"/>
</dbReference>
<name>A0A1J0MX20_STRIN</name>
<dbReference type="InterPro" id="IPR000551">
    <property type="entry name" value="MerR-type_HTH_dom"/>
</dbReference>
<dbReference type="AlphaFoldDB" id="A0A1J0MX20"/>
<dbReference type="Gene3D" id="1.10.1660.10">
    <property type="match status" value="1"/>
</dbReference>
<reference evidence="6 8" key="1">
    <citation type="journal article" date="2014" name="Genome Announc.">
        <title>Complete Genome Sequence of a Virulent Strain, Streptococcus iniae ISET0901, Isolated from Diseased Tilapia.</title>
        <authorList>
            <person name="Pridgeon J.W."/>
            <person name="Zhang D."/>
            <person name="Zhang L."/>
        </authorList>
    </citation>
    <scope>NUCLEOTIDE SEQUENCE [LARGE SCALE GENOMIC DNA]</scope>
    <source>
        <strain evidence="6 8">ISET0901</strain>
    </source>
</reference>
<evidence type="ECO:0000313" key="8">
    <source>
        <dbReference type="Proteomes" id="UP000025245"/>
    </source>
</evidence>
<accession>A0A1J0MX20</accession>
<evidence type="ECO:0000256" key="2">
    <source>
        <dbReference type="ARBA" id="ARBA00023015"/>
    </source>
</evidence>
<dbReference type="RefSeq" id="WP_017794719.1">
    <property type="nucleotide sequence ID" value="NZ_CP017952.1"/>
</dbReference>
<keyword evidence="4" id="KW-0804">Transcription</keyword>
<keyword evidence="3" id="KW-0238">DNA-binding</keyword>
<gene>
    <name evidence="7" type="ORF">DIY07_00995</name>
    <name evidence="6" type="ORF">DQ08_01070</name>
</gene>
<dbReference type="PANTHER" id="PTHR30204">
    <property type="entry name" value="REDOX-CYCLING DRUG-SENSING TRANSCRIPTIONAL ACTIVATOR SOXR"/>
    <property type="match status" value="1"/>
</dbReference>
<organism evidence="7 9">
    <name type="scientific">Streptococcus iniae</name>
    <name type="common">Streptococcus shiloi</name>
    <dbReference type="NCBI Taxonomy" id="1346"/>
    <lineage>
        <taxon>Bacteria</taxon>
        <taxon>Bacillati</taxon>
        <taxon>Bacillota</taxon>
        <taxon>Bacilli</taxon>
        <taxon>Lactobacillales</taxon>
        <taxon>Streptococcaceae</taxon>
        <taxon>Streptococcus</taxon>
    </lineage>
</organism>
<evidence type="ECO:0000259" key="5">
    <source>
        <dbReference type="PROSITE" id="PS50937"/>
    </source>
</evidence>
<dbReference type="Proteomes" id="UP000025245">
    <property type="component" value="Chromosome"/>
</dbReference>
<protein>
    <submittedName>
        <fullName evidence="7">MerR family transcriptional regulator</fullName>
    </submittedName>
</protein>
<dbReference type="KEGG" id="sio:DW64_01065"/>
<dbReference type="Pfam" id="PF13411">
    <property type="entry name" value="MerR_1"/>
    <property type="match status" value="1"/>
</dbReference>
<feature type="domain" description="HTH merR-type" evidence="5">
    <location>
        <begin position="6"/>
        <end position="76"/>
    </location>
</feature>
<dbReference type="SUPFAM" id="SSF55136">
    <property type="entry name" value="Probable bacterial effector-binding domain"/>
    <property type="match status" value="1"/>
</dbReference>
<dbReference type="SMART" id="SM00422">
    <property type="entry name" value="HTH_MERR"/>
    <property type="match status" value="1"/>
</dbReference>
<dbReference type="eggNOG" id="COG0789">
    <property type="taxonomic scope" value="Bacteria"/>
</dbReference>
<keyword evidence="8" id="KW-1185">Reference proteome</keyword>
<dbReference type="eggNOG" id="COG4978">
    <property type="taxonomic scope" value="Bacteria"/>
</dbReference>
<dbReference type="InterPro" id="IPR011256">
    <property type="entry name" value="Reg_factor_effector_dom_sf"/>
</dbReference>
<dbReference type="Gene3D" id="3.20.80.10">
    <property type="entry name" value="Regulatory factor, effector binding domain"/>
    <property type="match status" value="1"/>
</dbReference>
<dbReference type="Proteomes" id="UP000269148">
    <property type="component" value="Unassembled WGS sequence"/>
</dbReference>
<dbReference type="OrthoDB" id="9814833at2"/>
<evidence type="ECO:0000256" key="3">
    <source>
        <dbReference type="ARBA" id="ARBA00023125"/>
    </source>
</evidence>
<keyword evidence="2" id="KW-0805">Transcription regulation</keyword>
<proteinExistence type="predicted"/>
<dbReference type="EMBL" id="QLQD01000013">
    <property type="protein sequence ID" value="RLU59058.1"/>
    <property type="molecule type" value="Genomic_DNA"/>
</dbReference>
<dbReference type="EMBL" id="CP007586">
    <property type="protein sequence ID" value="AHY15102.1"/>
    <property type="molecule type" value="Genomic_DNA"/>
</dbReference>
<dbReference type="InterPro" id="IPR047057">
    <property type="entry name" value="MerR_fam"/>
</dbReference>
<dbReference type="InterPro" id="IPR029442">
    <property type="entry name" value="GyrI-like"/>
</dbReference>
<evidence type="ECO:0000256" key="1">
    <source>
        <dbReference type="ARBA" id="ARBA00022491"/>
    </source>
</evidence>
<dbReference type="SUPFAM" id="SSF46955">
    <property type="entry name" value="Putative DNA-binding domain"/>
    <property type="match status" value="1"/>
</dbReference>
<keyword evidence="1" id="KW-0678">Repressor</keyword>
<dbReference type="GO" id="GO:0003677">
    <property type="term" value="F:DNA binding"/>
    <property type="evidence" value="ECO:0007669"/>
    <property type="project" value="UniProtKB-KW"/>
</dbReference>
<dbReference type="STRING" id="1346.BMF34_01245"/>
<dbReference type="PROSITE" id="PS50937">
    <property type="entry name" value="HTH_MERR_2"/>
    <property type="match status" value="1"/>
</dbReference>